<keyword evidence="2" id="KW-1185">Reference proteome</keyword>
<dbReference type="eggNOG" id="arCOG09729">
    <property type="taxonomic scope" value="Archaea"/>
</dbReference>
<proteinExistence type="predicted"/>
<protein>
    <submittedName>
        <fullName evidence="1">Uncharacterized protein</fullName>
    </submittedName>
</protein>
<evidence type="ECO:0000313" key="2">
    <source>
        <dbReference type="Proteomes" id="UP000007490"/>
    </source>
</evidence>
<accession>F0TBU4</accession>
<dbReference type="InterPro" id="IPR011050">
    <property type="entry name" value="Pectin_lyase_fold/virulence"/>
</dbReference>
<dbReference type="KEGG" id="mel:Metbo_2067"/>
<dbReference type="GeneID" id="10278529"/>
<dbReference type="HOGENOM" id="CLU_2392911_0_0_2"/>
<sequence length="93" mass="10286" precursor="true">MGQYEFCMNFRRDHSNLMVFTVVISLLGVIFASGMGNVSAASGDTSYDATPKNGGAIYNDGSLNVNNCTFTNNKATDVGAIILWWSYQRPWKY</sequence>
<organism evidence="1 2">
    <name type="scientific">Methanobacterium lacus (strain AL-21)</name>
    <dbReference type="NCBI Taxonomy" id="877455"/>
    <lineage>
        <taxon>Archaea</taxon>
        <taxon>Methanobacteriati</taxon>
        <taxon>Methanobacteriota</taxon>
        <taxon>Methanomada group</taxon>
        <taxon>Methanobacteria</taxon>
        <taxon>Methanobacteriales</taxon>
        <taxon>Methanobacteriaceae</taxon>
        <taxon>Methanobacterium</taxon>
    </lineage>
</organism>
<reference evidence="2" key="1">
    <citation type="submission" date="2011-02" db="EMBL/GenBank/DDBJ databases">
        <title>Complete sequence of Methanobacterium sp. AL-21.</title>
        <authorList>
            <consortium name="US DOE Joint Genome Institute"/>
            <person name="Lucas S."/>
            <person name="Copeland A."/>
            <person name="Lapidus A."/>
            <person name="Cheng J.-F."/>
            <person name="Goodwin L."/>
            <person name="Pitluck S."/>
            <person name="Chertkov O."/>
            <person name="Detter J.C."/>
            <person name="Han C."/>
            <person name="Tapia R."/>
            <person name="Land M."/>
            <person name="Hauser L."/>
            <person name="Kyrpides N."/>
            <person name="Ivanova N."/>
            <person name="Mikhailova N."/>
            <person name="Pagani I."/>
            <person name="Cadillo-Quiroz H."/>
            <person name="Imachi H."/>
            <person name="Zinder S."/>
            <person name="Liu W."/>
            <person name="Woyke T."/>
        </authorList>
    </citation>
    <scope>NUCLEOTIDE SEQUENCE [LARGE SCALE GENOMIC DNA]</scope>
    <source>
        <strain evidence="2">AL-21</strain>
    </source>
</reference>
<gene>
    <name evidence="1" type="ordered locus">Metbo_2067</name>
</gene>
<dbReference type="Proteomes" id="UP000007490">
    <property type="component" value="Chromosome"/>
</dbReference>
<dbReference type="SUPFAM" id="SSF51126">
    <property type="entry name" value="Pectin lyase-like"/>
    <property type="match status" value="1"/>
</dbReference>
<name>F0TBU4_METLA</name>
<dbReference type="RefSeq" id="WP_013645637.1">
    <property type="nucleotide sequence ID" value="NC_015216.1"/>
</dbReference>
<dbReference type="AlphaFoldDB" id="F0TBU4"/>
<evidence type="ECO:0000313" key="1">
    <source>
        <dbReference type="EMBL" id="ADZ10286.1"/>
    </source>
</evidence>
<reference evidence="1 2" key="2">
    <citation type="journal article" date="2014" name="Int. J. Syst. Evol. Microbiol.">
        <title>Methanobacterium paludis sp. nov. and a novel strain of Methanobacterium lacus isolated from northern peatlands.</title>
        <authorList>
            <person name="Cadillo-Quiroz H."/>
            <person name="Brauer S.L."/>
            <person name="Goodson N."/>
            <person name="Yavitt J.B."/>
            <person name="Zinder S.H."/>
        </authorList>
    </citation>
    <scope>NUCLEOTIDE SEQUENCE [LARGE SCALE GENOMIC DNA]</scope>
    <source>
        <strain evidence="1 2">AL-21</strain>
    </source>
</reference>
<dbReference type="EMBL" id="CP002551">
    <property type="protein sequence ID" value="ADZ10286.1"/>
    <property type="molecule type" value="Genomic_DNA"/>
</dbReference>